<protein>
    <submittedName>
        <fullName evidence="2">Uncharacterized protein</fullName>
    </submittedName>
</protein>
<evidence type="ECO:0000313" key="2">
    <source>
        <dbReference type="EMBL" id="ORA91823.1"/>
    </source>
</evidence>
<feature type="region of interest" description="Disordered" evidence="1">
    <location>
        <begin position="27"/>
        <end position="47"/>
    </location>
</feature>
<proteinExistence type="predicted"/>
<organism evidence="2 3">
    <name type="scientific">Mycobacterium intermedium</name>
    <dbReference type="NCBI Taxonomy" id="28445"/>
    <lineage>
        <taxon>Bacteria</taxon>
        <taxon>Bacillati</taxon>
        <taxon>Actinomycetota</taxon>
        <taxon>Actinomycetes</taxon>
        <taxon>Mycobacteriales</taxon>
        <taxon>Mycobacteriaceae</taxon>
        <taxon>Mycobacterium</taxon>
        <taxon>Mycobacterium simiae complex</taxon>
    </lineage>
</organism>
<dbReference type="OrthoDB" id="9967191at2"/>
<evidence type="ECO:0000313" key="3">
    <source>
        <dbReference type="Proteomes" id="UP000192739"/>
    </source>
</evidence>
<keyword evidence="3" id="KW-1185">Reference proteome</keyword>
<dbReference type="EMBL" id="MVHT01000153">
    <property type="protein sequence ID" value="ORA91823.1"/>
    <property type="molecule type" value="Genomic_DNA"/>
</dbReference>
<comment type="caution">
    <text evidence="2">The sequence shown here is derived from an EMBL/GenBank/DDBJ whole genome shotgun (WGS) entry which is preliminary data.</text>
</comment>
<accession>A0A1E3S323</accession>
<dbReference type="RefSeq" id="WP_069422564.1">
    <property type="nucleotide sequence ID" value="NZ_CBCRZH010000153.1"/>
</dbReference>
<gene>
    <name evidence="2" type="ORF">BST27_29235</name>
</gene>
<evidence type="ECO:0000256" key="1">
    <source>
        <dbReference type="SAM" id="MobiDB-lite"/>
    </source>
</evidence>
<dbReference type="Proteomes" id="UP000192739">
    <property type="component" value="Unassembled WGS sequence"/>
</dbReference>
<dbReference type="AlphaFoldDB" id="A0A1E3S323"/>
<name>A0A1E3S323_MYCIE</name>
<sequence>MVHYEYETEPRLMLHAALFEAPGARHGAATGRIGRPRPKASKPRLPGRSVHAELEAAERAAEAKARPLTMDSFKRFAAQAGEVERQRAAGTRKEQLLRQGAVDFKWYLNPQGEAEYRTYTDPYGIAWEER</sequence>
<reference evidence="2 3" key="1">
    <citation type="submission" date="2017-02" db="EMBL/GenBank/DDBJ databases">
        <title>The new phylogeny of genus Mycobacterium.</title>
        <authorList>
            <person name="Tortoli E."/>
            <person name="Trovato A."/>
            <person name="Cirillo D.M."/>
        </authorList>
    </citation>
    <scope>NUCLEOTIDE SEQUENCE [LARGE SCALE GENOMIC DNA]</scope>
    <source>
        <strain evidence="2 3">DSM 44049</strain>
    </source>
</reference>